<comment type="subcellular location">
    <subcellularLocation>
        <location evidence="1">Cell membrane</location>
        <topology evidence="1">Multi-pass membrane protein</topology>
    </subcellularLocation>
</comment>
<dbReference type="AlphaFoldDB" id="A0A380WH86"/>
<feature type="transmembrane region" description="Helical" evidence="6">
    <location>
        <begin position="159"/>
        <end position="185"/>
    </location>
</feature>
<accession>A0A380WH86</accession>
<reference evidence="7 8" key="1">
    <citation type="submission" date="2018-06" db="EMBL/GenBank/DDBJ databases">
        <authorList>
            <consortium name="Pathogen Informatics"/>
            <person name="Doyle S."/>
        </authorList>
    </citation>
    <scope>NUCLEOTIDE SEQUENCE [LARGE SCALE GENOMIC DNA]</scope>
    <source>
        <strain evidence="7 8">NCTC10684</strain>
    </source>
</reference>
<evidence type="ECO:0000256" key="6">
    <source>
        <dbReference type="SAM" id="Phobius"/>
    </source>
</evidence>
<feature type="transmembrane region" description="Helical" evidence="6">
    <location>
        <begin position="57"/>
        <end position="79"/>
    </location>
</feature>
<dbReference type="InterPro" id="IPR017039">
    <property type="entry name" value="Virul_fac_BrkB"/>
</dbReference>
<name>A0A380WH86_AMIAI</name>
<dbReference type="PANTHER" id="PTHR30213:SF0">
    <property type="entry name" value="UPF0761 MEMBRANE PROTEIN YIHY"/>
    <property type="match status" value="1"/>
</dbReference>
<evidence type="ECO:0000256" key="3">
    <source>
        <dbReference type="ARBA" id="ARBA00022692"/>
    </source>
</evidence>
<evidence type="ECO:0000256" key="4">
    <source>
        <dbReference type="ARBA" id="ARBA00022989"/>
    </source>
</evidence>
<evidence type="ECO:0000256" key="5">
    <source>
        <dbReference type="ARBA" id="ARBA00023136"/>
    </source>
</evidence>
<keyword evidence="3 6" id="KW-0812">Transmembrane</keyword>
<proteinExistence type="predicted"/>
<evidence type="ECO:0000256" key="2">
    <source>
        <dbReference type="ARBA" id="ARBA00022475"/>
    </source>
</evidence>
<dbReference type="GO" id="GO:0005886">
    <property type="term" value="C:plasma membrane"/>
    <property type="evidence" value="ECO:0007669"/>
    <property type="project" value="UniProtKB-SubCell"/>
</dbReference>
<feature type="transmembrane region" description="Helical" evidence="6">
    <location>
        <begin position="269"/>
        <end position="290"/>
    </location>
</feature>
<protein>
    <submittedName>
        <fullName evidence="7">YihY family inner membrane protein</fullName>
    </submittedName>
</protein>
<gene>
    <name evidence="7" type="ORF">NCTC10684_01564</name>
</gene>
<feature type="transmembrane region" description="Helical" evidence="6">
    <location>
        <begin position="205"/>
        <end position="226"/>
    </location>
</feature>
<evidence type="ECO:0000313" key="7">
    <source>
        <dbReference type="EMBL" id="SUU88353.1"/>
    </source>
</evidence>
<sequence length="310" mass="34421">MRYLPTEAKPSHIRASETIGRSGKLELMRKIVATRRVLFDAAGHFHDDDGWAMASHLAISALMALFPFLIFATTLASFLGADAFAETAVHLVFDTWPDQIAAPIAREVVNVLTVPRTDLLTYGVVLAAYFASNGVEALRTSLNRAYRITETRTFWFRRIQSIFFVLIATISFVAISVLLVFAPIIARILEAKFEWIQPYMGTITVWRFSIASAVIVFGLFAVHMWLPAGRRRFFSIIPGIVFTLIAWVVGSTIFAAYLDTFSSYVTTYAGLASIMIAVVFLYIVSAIFILGGELNAAISRYLEARARVPG</sequence>
<keyword evidence="2" id="KW-1003">Cell membrane</keyword>
<dbReference type="Proteomes" id="UP000254701">
    <property type="component" value="Unassembled WGS sequence"/>
</dbReference>
<evidence type="ECO:0000313" key="8">
    <source>
        <dbReference type="Proteomes" id="UP000254701"/>
    </source>
</evidence>
<feature type="transmembrane region" description="Helical" evidence="6">
    <location>
        <begin position="233"/>
        <end position="257"/>
    </location>
</feature>
<dbReference type="EMBL" id="UFSM01000001">
    <property type="protein sequence ID" value="SUU88353.1"/>
    <property type="molecule type" value="Genomic_DNA"/>
</dbReference>
<feature type="transmembrane region" description="Helical" evidence="6">
    <location>
        <begin position="119"/>
        <end position="138"/>
    </location>
</feature>
<dbReference type="PIRSF" id="PIRSF035875">
    <property type="entry name" value="RNase_BN"/>
    <property type="match status" value="1"/>
</dbReference>
<keyword evidence="4 6" id="KW-1133">Transmembrane helix</keyword>
<dbReference type="Pfam" id="PF03631">
    <property type="entry name" value="Virul_fac_BrkB"/>
    <property type="match status" value="1"/>
</dbReference>
<keyword evidence="5 6" id="KW-0472">Membrane</keyword>
<evidence type="ECO:0000256" key="1">
    <source>
        <dbReference type="ARBA" id="ARBA00004651"/>
    </source>
</evidence>
<organism evidence="7 8">
    <name type="scientific">Aminobacter aminovorans</name>
    <name type="common">Chelatobacter heintzii</name>
    <dbReference type="NCBI Taxonomy" id="83263"/>
    <lineage>
        <taxon>Bacteria</taxon>
        <taxon>Pseudomonadati</taxon>
        <taxon>Pseudomonadota</taxon>
        <taxon>Alphaproteobacteria</taxon>
        <taxon>Hyphomicrobiales</taxon>
        <taxon>Phyllobacteriaceae</taxon>
        <taxon>Aminobacter</taxon>
    </lineage>
</organism>
<dbReference type="PANTHER" id="PTHR30213">
    <property type="entry name" value="INNER MEMBRANE PROTEIN YHJD"/>
    <property type="match status" value="1"/>
</dbReference>
<dbReference type="NCBIfam" id="TIGR00765">
    <property type="entry name" value="yihY_not_rbn"/>
    <property type="match status" value="1"/>
</dbReference>